<sequence length="84" mass="9617">MDKGTVVRTSILFVAIINQILVIFGKSPLPIDSELLEQVVSSLFTIITALITWFKNNYITKRGIEQRDALREKGLIKTKERKQK</sequence>
<dbReference type="RefSeq" id="WP_212919461.1">
    <property type="nucleotide sequence ID" value="NZ_BORP01000001.1"/>
</dbReference>
<evidence type="ECO:0000313" key="6">
    <source>
        <dbReference type="EMBL" id="GIO25962.1"/>
    </source>
</evidence>
<keyword evidence="7" id="KW-1185">Reference proteome</keyword>
<evidence type="ECO:0000256" key="5">
    <source>
        <dbReference type="SAM" id="Phobius"/>
    </source>
</evidence>
<feature type="transmembrane region" description="Helical" evidence="5">
    <location>
        <begin position="35"/>
        <end position="54"/>
    </location>
</feature>
<dbReference type="GO" id="GO:0016020">
    <property type="term" value="C:membrane"/>
    <property type="evidence" value="ECO:0007669"/>
    <property type="project" value="UniProtKB-SubCell"/>
</dbReference>
<feature type="transmembrane region" description="Helical" evidence="5">
    <location>
        <begin position="12"/>
        <end position="29"/>
    </location>
</feature>
<proteinExistence type="predicted"/>
<evidence type="ECO:0000256" key="2">
    <source>
        <dbReference type="ARBA" id="ARBA00022692"/>
    </source>
</evidence>
<name>A0A920C6R8_9BACI</name>
<dbReference type="AlphaFoldDB" id="A0A920C6R8"/>
<organism evidence="6 7">
    <name type="scientific">Ornithinibacillus bavariensis</name>
    <dbReference type="NCBI Taxonomy" id="545502"/>
    <lineage>
        <taxon>Bacteria</taxon>
        <taxon>Bacillati</taxon>
        <taxon>Bacillota</taxon>
        <taxon>Bacilli</taxon>
        <taxon>Bacillales</taxon>
        <taxon>Bacillaceae</taxon>
        <taxon>Ornithinibacillus</taxon>
    </lineage>
</organism>
<gene>
    <name evidence="6" type="primary">xhlB</name>
    <name evidence="6" type="ORF">J43TS3_05730</name>
</gene>
<protein>
    <submittedName>
        <fullName evidence="6">Holin</fullName>
    </submittedName>
</protein>
<comment type="subcellular location">
    <subcellularLocation>
        <location evidence="1">Membrane</location>
    </subcellularLocation>
</comment>
<evidence type="ECO:0000313" key="7">
    <source>
        <dbReference type="Proteomes" id="UP000676917"/>
    </source>
</evidence>
<dbReference type="InterPro" id="IPR006479">
    <property type="entry name" value="Holin"/>
</dbReference>
<evidence type="ECO:0000256" key="1">
    <source>
        <dbReference type="ARBA" id="ARBA00004370"/>
    </source>
</evidence>
<accession>A0A920C6R8</accession>
<dbReference type="EMBL" id="BORP01000001">
    <property type="protein sequence ID" value="GIO25962.1"/>
    <property type="molecule type" value="Genomic_DNA"/>
</dbReference>
<keyword evidence="4 5" id="KW-0472">Membrane</keyword>
<keyword evidence="3 5" id="KW-1133">Transmembrane helix</keyword>
<dbReference type="NCBIfam" id="TIGR01592">
    <property type="entry name" value="holin_SPP1"/>
    <property type="match status" value="1"/>
</dbReference>
<comment type="caution">
    <text evidence="6">The sequence shown here is derived from an EMBL/GenBank/DDBJ whole genome shotgun (WGS) entry which is preliminary data.</text>
</comment>
<reference evidence="6" key="1">
    <citation type="submission" date="2021-03" db="EMBL/GenBank/DDBJ databases">
        <title>Antimicrobial resistance genes in bacteria isolated from Japanese honey, and their potential for conferring macrolide and lincosamide resistance in the American foulbrood pathogen Paenibacillus larvae.</title>
        <authorList>
            <person name="Okamoto M."/>
            <person name="Kumagai M."/>
            <person name="Kanamori H."/>
            <person name="Takamatsu D."/>
        </authorList>
    </citation>
    <scope>NUCLEOTIDE SEQUENCE</scope>
    <source>
        <strain evidence="6">J43TS3</strain>
    </source>
</reference>
<keyword evidence="2 5" id="KW-0812">Transmembrane</keyword>
<dbReference type="Proteomes" id="UP000676917">
    <property type="component" value="Unassembled WGS sequence"/>
</dbReference>
<dbReference type="Pfam" id="PF04688">
    <property type="entry name" value="Holin_SPP1"/>
    <property type="match status" value="1"/>
</dbReference>
<evidence type="ECO:0000256" key="4">
    <source>
        <dbReference type="ARBA" id="ARBA00023136"/>
    </source>
</evidence>
<evidence type="ECO:0000256" key="3">
    <source>
        <dbReference type="ARBA" id="ARBA00022989"/>
    </source>
</evidence>